<comment type="caution">
    <text evidence="2">The sequence shown here is derived from an EMBL/GenBank/DDBJ whole genome shotgun (WGS) entry which is preliminary data.</text>
</comment>
<dbReference type="AlphaFoldDB" id="A0A2S4ZYL5"/>
<sequence length="67" mass="7296">MESKLDKDFAFLAVGVIVVLIGTFARFIIDSHLLSLVCWGFVAVGAVLCLTAIARVLSVSQERENNQ</sequence>
<evidence type="ECO:0000256" key="1">
    <source>
        <dbReference type="SAM" id="Phobius"/>
    </source>
</evidence>
<dbReference type="EMBL" id="PQVF01000011">
    <property type="protein sequence ID" value="POY35441.1"/>
    <property type="molecule type" value="Genomic_DNA"/>
</dbReference>
<feature type="transmembrane region" description="Helical" evidence="1">
    <location>
        <begin position="34"/>
        <end position="57"/>
    </location>
</feature>
<evidence type="ECO:0000313" key="3">
    <source>
        <dbReference type="Proteomes" id="UP000236893"/>
    </source>
</evidence>
<name>A0A2S4ZYL5_9SPHI</name>
<reference evidence="2 3" key="1">
    <citation type="submission" date="2018-01" db="EMBL/GenBank/DDBJ databases">
        <authorList>
            <person name="Gaut B.S."/>
            <person name="Morton B.R."/>
            <person name="Clegg M.T."/>
            <person name="Duvall M.R."/>
        </authorList>
    </citation>
    <scope>NUCLEOTIDE SEQUENCE [LARGE SCALE GENOMIC DNA]</scope>
    <source>
        <strain evidence="2 3">HR-AV</strain>
    </source>
</reference>
<keyword evidence="3" id="KW-1185">Reference proteome</keyword>
<gene>
    <name evidence="2" type="ORF">C3K47_15385</name>
</gene>
<evidence type="ECO:0000313" key="2">
    <source>
        <dbReference type="EMBL" id="POY35441.1"/>
    </source>
</evidence>
<organism evidence="2 3">
    <name type="scientific">Solitalea longa</name>
    <dbReference type="NCBI Taxonomy" id="2079460"/>
    <lineage>
        <taxon>Bacteria</taxon>
        <taxon>Pseudomonadati</taxon>
        <taxon>Bacteroidota</taxon>
        <taxon>Sphingobacteriia</taxon>
        <taxon>Sphingobacteriales</taxon>
        <taxon>Sphingobacteriaceae</taxon>
        <taxon>Solitalea</taxon>
    </lineage>
</organism>
<keyword evidence="1" id="KW-0472">Membrane</keyword>
<proteinExistence type="predicted"/>
<accession>A0A2S4ZYL5</accession>
<keyword evidence="1" id="KW-1133">Transmembrane helix</keyword>
<dbReference type="OrthoDB" id="799545at2"/>
<dbReference type="Proteomes" id="UP000236893">
    <property type="component" value="Unassembled WGS sequence"/>
</dbReference>
<keyword evidence="1" id="KW-0812">Transmembrane</keyword>
<dbReference type="RefSeq" id="WP_103790046.1">
    <property type="nucleotide sequence ID" value="NZ_PQVF01000011.1"/>
</dbReference>
<protein>
    <submittedName>
        <fullName evidence="2">Uncharacterized protein</fullName>
    </submittedName>
</protein>
<feature type="transmembrane region" description="Helical" evidence="1">
    <location>
        <begin position="9"/>
        <end position="28"/>
    </location>
</feature>